<dbReference type="EMBL" id="JAANNP010000091">
    <property type="protein sequence ID" value="NHC16092.1"/>
    <property type="molecule type" value="Genomic_DNA"/>
</dbReference>
<reference evidence="2 3" key="1">
    <citation type="submission" date="2020-03" db="EMBL/GenBank/DDBJ databases">
        <title>Two novel Motilibacter sp.</title>
        <authorList>
            <person name="Liu S."/>
        </authorList>
    </citation>
    <scope>NUCLEOTIDE SEQUENCE [LARGE SCALE GENOMIC DNA]</scope>
    <source>
        <strain evidence="2 3">E257</strain>
    </source>
</reference>
<keyword evidence="1" id="KW-0472">Membrane</keyword>
<dbReference type="RefSeq" id="WP_166284565.1">
    <property type="nucleotide sequence ID" value="NZ_JAANNP010000091.1"/>
</dbReference>
<evidence type="ECO:0008006" key="4">
    <source>
        <dbReference type="Google" id="ProtNLM"/>
    </source>
</evidence>
<proteinExistence type="predicted"/>
<protein>
    <recommendedName>
        <fullName evidence="4">Major facilitator superfamily (MFS) profile domain-containing protein</fullName>
    </recommendedName>
</protein>
<keyword evidence="3" id="KW-1185">Reference proteome</keyword>
<organism evidence="2 3">
    <name type="scientific">Motilibacter deserti</name>
    <dbReference type="NCBI Taxonomy" id="2714956"/>
    <lineage>
        <taxon>Bacteria</taxon>
        <taxon>Bacillati</taxon>
        <taxon>Actinomycetota</taxon>
        <taxon>Actinomycetes</taxon>
        <taxon>Motilibacterales</taxon>
        <taxon>Motilibacteraceae</taxon>
        <taxon>Motilibacter</taxon>
    </lineage>
</organism>
<feature type="transmembrane region" description="Helical" evidence="1">
    <location>
        <begin position="76"/>
        <end position="95"/>
    </location>
</feature>
<feature type="transmembrane region" description="Helical" evidence="1">
    <location>
        <begin position="12"/>
        <end position="34"/>
    </location>
</feature>
<sequence>MNRRDLWRDIGIAVTMLICLAGALLAWLIAYTLATGDLGGEPSRSAGAFWGAVAGLLFGLPIVLVGLVYGKRTHALVGLAWCAALAAAGAFAGLLPG</sequence>
<accession>A0ABX0GYL1</accession>
<name>A0ABX0GYL1_9ACTN</name>
<dbReference type="Proteomes" id="UP000800981">
    <property type="component" value="Unassembled WGS sequence"/>
</dbReference>
<keyword evidence="1" id="KW-1133">Transmembrane helix</keyword>
<evidence type="ECO:0000313" key="2">
    <source>
        <dbReference type="EMBL" id="NHC16092.1"/>
    </source>
</evidence>
<keyword evidence="1" id="KW-0812">Transmembrane</keyword>
<evidence type="ECO:0000256" key="1">
    <source>
        <dbReference type="SAM" id="Phobius"/>
    </source>
</evidence>
<feature type="transmembrane region" description="Helical" evidence="1">
    <location>
        <begin position="46"/>
        <end position="69"/>
    </location>
</feature>
<gene>
    <name evidence="2" type="ORF">G9H71_20100</name>
</gene>
<comment type="caution">
    <text evidence="2">The sequence shown here is derived from an EMBL/GenBank/DDBJ whole genome shotgun (WGS) entry which is preliminary data.</text>
</comment>
<evidence type="ECO:0000313" key="3">
    <source>
        <dbReference type="Proteomes" id="UP000800981"/>
    </source>
</evidence>